<evidence type="ECO:0000313" key="1">
    <source>
        <dbReference type="EMBL" id="WAS96007.1"/>
    </source>
</evidence>
<evidence type="ECO:0000313" key="2">
    <source>
        <dbReference type="Proteomes" id="UP001164459"/>
    </source>
</evidence>
<accession>A0ABY7H9S4</accession>
<dbReference type="Proteomes" id="UP001164459">
    <property type="component" value="Chromosome"/>
</dbReference>
<proteinExistence type="predicted"/>
<sequence length="57" mass="5761">MDSEPLWLLSVAEADTVALALALALAVSVADAGPAEPAESDAVSLAPESINWSLLQA</sequence>
<gene>
    <name evidence="1" type="ORF">O0S08_07560</name>
</gene>
<reference evidence="1" key="1">
    <citation type="submission" date="2022-11" db="EMBL/GenBank/DDBJ databases">
        <title>Minimal conservation of predation-associated metabolite biosynthetic gene clusters underscores biosynthetic potential of Myxococcota including descriptions for ten novel species: Archangium lansinium sp. nov., Myxococcus landrumus sp. nov., Nannocystis bai.</title>
        <authorList>
            <person name="Ahearne A."/>
            <person name="Stevens C."/>
            <person name="Dowd S."/>
        </authorList>
    </citation>
    <scope>NUCLEOTIDE SEQUENCE</scope>
    <source>
        <strain evidence="1">Fl3</strain>
    </source>
</reference>
<keyword evidence="2" id="KW-1185">Reference proteome</keyword>
<organism evidence="1 2">
    <name type="scientific">Nannocystis punicea</name>
    <dbReference type="NCBI Taxonomy" id="2995304"/>
    <lineage>
        <taxon>Bacteria</taxon>
        <taxon>Pseudomonadati</taxon>
        <taxon>Myxococcota</taxon>
        <taxon>Polyangia</taxon>
        <taxon>Nannocystales</taxon>
        <taxon>Nannocystaceae</taxon>
        <taxon>Nannocystis</taxon>
    </lineage>
</organism>
<dbReference type="EMBL" id="CP114040">
    <property type="protein sequence ID" value="WAS96007.1"/>
    <property type="molecule type" value="Genomic_DNA"/>
</dbReference>
<protein>
    <submittedName>
        <fullName evidence="1">Uncharacterized protein</fullName>
    </submittedName>
</protein>
<dbReference type="RefSeq" id="WP_269038349.1">
    <property type="nucleotide sequence ID" value="NZ_CP114040.1"/>
</dbReference>
<name>A0ABY7H9S4_9BACT</name>